<dbReference type="InterPro" id="IPR036869">
    <property type="entry name" value="J_dom_sf"/>
</dbReference>
<protein>
    <recommendedName>
        <fullName evidence="2">J domain-containing protein</fullName>
    </recommendedName>
</protein>
<dbReference type="EMBL" id="HBGO01019290">
    <property type="protein sequence ID" value="CAD9341295.1"/>
    <property type="molecule type" value="Transcribed_RNA"/>
</dbReference>
<name>A0A7S1ZKF8_TRICV</name>
<evidence type="ECO:0000313" key="3">
    <source>
        <dbReference type="EMBL" id="CAD9341295.1"/>
    </source>
</evidence>
<dbReference type="InterPro" id="IPR001623">
    <property type="entry name" value="DnaJ_domain"/>
</dbReference>
<dbReference type="GO" id="GO:0030544">
    <property type="term" value="F:Hsp70 protein binding"/>
    <property type="evidence" value="ECO:0007669"/>
    <property type="project" value="TreeGrafter"/>
</dbReference>
<dbReference type="SUPFAM" id="SSF46565">
    <property type="entry name" value="Chaperone J-domain"/>
    <property type="match status" value="1"/>
</dbReference>
<dbReference type="InterPro" id="IPR051100">
    <property type="entry name" value="DnaJ_subfamily_B/C"/>
</dbReference>
<organism evidence="3">
    <name type="scientific">Trieres chinensis</name>
    <name type="common">Marine centric diatom</name>
    <name type="synonym">Odontella sinensis</name>
    <dbReference type="NCBI Taxonomy" id="1514140"/>
    <lineage>
        <taxon>Eukaryota</taxon>
        <taxon>Sar</taxon>
        <taxon>Stramenopiles</taxon>
        <taxon>Ochrophyta</taxon>
        <taxon>Bacillariophyta</taxon>
        <taxon>Mediophyceae</taxon>
        <taxon>Biddulphiophycidae</taxon>
        <taxon>Eupodiscales</taxon>
        <taxon>Parodontellaceae</taxon>
        <taxon>Trieres</taxon>
    </lineage>
</organism>
<proteinExistence type="predicted"/>
<dbReference type="GO" id="GO:0071218">
    <property type="term" value="P:cellular response to misfolded protein"/>
    <property type="evidence" value="ECO:0007669"/>
    <property type="project" value="TreeGrafter"/>
</dbReference>
<feature type="domain" description="J" evidence="2">
    <location>
        <begin position="87"/>
        <end position="162"/>
    </location>
</feature>
<accession>A0A7S1ZKF8</accession>
<dbReference type="PROSITE" id="PS50076">
    <property type="entry name" value="DNAJ_2"/>
    <property type="match status" value="1"/>
</dbReference>
<dbReference type="PANTHER" id="PTHR43908">
    <property type="entry name" value="AT29763P-RELATED"/>
    <property type="match status" value="1"/>
</dbReference>
<dbReference type="AlphaFoldDB" id="A0A7S1ZKF8"/>
<gene>
    <name evidence="3" type="ORF">OSIN01602_LOCUS11072</name>
</gene>
<feature type="compositionally biased region" description="Basic and acidic residues" evidence="1">
    <location>
        <begin position="14"/>
        <end position="42"/>
    </location>
</feature>
<evidence type="ECO:0000259" key="2">
    <source>
        <dbReference type="PROSITE" id="PS50076"/>
    </source>
</evidence>
<dbReference type="CDD" id="cd06257">
    <property type="entry name" value="DnaJ"/>
    <property type="match status" value="1"/>
</dbReference>
<dbReference type="Pfam" id="PF00226">
    <property type="entry name" value="DnaJ"/>
    <property type="match status" value="1"/>
</dbReference>
<dbReference type="SMART" id="SM00271">
    <property type="entry name" value="DnaJ"/>
    <property type="match status" value="1"/>
</dbReference>
<dbReference type="PANTHER" id="PTHR43908:SF3">
    <property type="entry name" value="AT29763P-RELATED"/>
    <property type="match status" value="1"/>
</dbReference>
<sequence length="214" mass="24422">MPSGAKIDLGSVEEELRRKEAEKKARKAAEDERKEEERAEAIRAEREAKFEADLKKMDEAQRNAAKKQKARDAKVVRKILAASERGRHYAVLGLRGWDLKVGPWHLFQITSRDVKKAYRNAARSVHPDKNRDGRANEAFRAVEDSAAILGDEKARKEYDRKRWVAARKNRRQTIGAVVEVLETMRRGITTAWLLALKIMGPFKTPILVLTVILV</sequence>
<feature type="region of interest" description="Disordered" evidence="1">
    <location>
        <begin position="1"/>
        <end position="42"/>
    </location>
</feature>
<dbReference type="GO" id="GO:0005789">
    <property type="term" value="C:endoplasmic reticulum membrane"/>
    <property type="evidence" value="ECO:0007669"/>
    <property type="project" value="TreeGrafter"/>
</dbReference>
<dbReference type="Gene3D" id="1.10.287.110">
    <property type="entry name" value="DnaJ domain"/>
    <property type="match status" value="1"/>
</dbReference>
<evidence type="ECO:0000256" key="1">
    <source>
        <dbReference type="SAM" id="MobiDB-lite"/>
    </source>
</evidence>
<reference evidence="3" key="1">
    <citation type="submission" date="2021-01" db="EMBL/GenBank/DDBJ databases">
        <authorList>
            <person name="Corre E."/>
            <person name="Pelletier E."/>
            <person name="Niang G."/>
            <person name="Scheremetjew M."/>
            <person name="Finn R."/>
            <person name="Kale V."/>
            <person name="Holt S."/>
            <person name="Cochrane G."/>
            <person name="Meng A."/>
            <person name="Brown T."/>
            <person name="Cohen L."/>
        </authorList>
    </citation>
    <scope>NUCLEOTIDE SEQUENCE</scope>
    <source>
        <strain evidence="3">Grunow 1884</strain>
    </source>
</reference>